<gene>
    <name evidence="2" type="ORF">LSTR_LSTR017162</name>
</gene>
<dbReference type="Proteomes" id="UP000291343">
    <property type="component" value="Unassembled WGS sequence"/>
</dbReference>
<dbReference type="EMBL" id="QKKF02030179">
    <property type="protein sequence ID" value="RZF34842.1"/>
    <property type="molecule type" value="Genomic_DNA"/>
</dbReference>
<name>A0A482WNP1_LAOST</name>
<keyword evidence="1" id="KW-0812">Transmembrane</keyword>
<keyword evidence="1" id="KW-1133">Transmembrane helix</keyword>
<proteinExistence type="predicted"/>
<feature type="transmembrane region" description="Helical" evidence="1">
    <location>
        <begin position="85"/>
        <end position="101"/>
    </location>
</feature>
<dbReference type="STRING" id="195883.A0A482WNP1"/>
<accession>A0A482WNP1</accession>
<evidence type="ECO:0000313" key="3">
    <source>
        <dbReference type="Proteomes" id="UP000291343"/>
    </source>
</evidence>
<dbReference type="OrthoDB" id="6620241at2759"/>
<reference evidence="2 3" key="1">
    <citation type="journal article" date="2017" name="Gigascience">
        <title>Genome sequence of the small brown planthopper, Laodelphax striatellus.</title>
        <authorList>
            <person name="Zhu J."/>
            <person name="Jiang F."/>
            <person name="Wang X."/>
            <person name="Yang P."/>
            <person name="Bao Y."/>
            <person name="Zhao W."/>
            <person name="Wang W."/>
            <person name="Lu H."/>
            <person name="Wang Q."/>
            <person name="Cui N."/>
            <person name="Li J."/>
            <person name="Chen X."/>
            <person name="Luo L."/>
            <person name="Yu J."/>
            <person name="Kang L."/>
            <person name="Cui F."/>
        </authorList>
    </citation>
    <scope>NUCLEOTIDE SEQUENCE [LARGE SCALE GENOMIC DNA]</scope>
    <source>
        <strain evidence="2">Lst14</strain>
    </source>
</reference>
<comment type="caution">
    <text evidence="2">The sequence shown here is derived from an EMBL/GenBank/DDBJ whole genome shotgun (WGS) entry which is preliminary data.</text>
</comment>
<dbReference type="AlphaFoldDB" id="A0A482WNP1"/>
<feature type="transmembrane region" description="Helical" evidence="1">
    <location>
        <begin position="108"/>
        <end position="130"/>
    </location>
</feature>
<feature type="transmembrane region" description="Helical" evidence="1">
    <location>
        <begin position="60"/>
        <end position="79"/>
    </location>
</feature>
<protein>
    <recommendedName>
        <fullName evidence="4">Adenylate cyclase N-terminal domain-containing protein</fullName>
    </recommendedName>
</protein>
<dbReference type="SMR" id="A0A482WNP1"/>
<keyword evidence="1" id="KW-0472">Membrane</keyword>
<dbReference type="InParanoid" id="A0A482WNP1"/>
<keyword evidence="3" id="KW-1185">Reference proteome</keyword>
<sequence length="241" mass="26228">MECTDFVNSPSCGGESVALLATVGAPRQGVSLRCAAAGMETLRGDEERLYRSYSVKQKRAALQCFLCAAILYDVYWLVVRGGQDVLTGGLLLLAGALLLWVRSGQRVLWDLVPHLAWHLATVQLLVHLFFQKHEVTLRTNLGWALLVDYLIYLTLPLRLRYCLILSLGTCGTYLATIVGLARQSDSHLTNQPPRPLPGSRARETTLSKAAKQGLLGAAPYWLLLSTGELLISPAAAIPSTG</sequence>
<evidence type="ECO:0000256" key="1">
    <source>
        <dbReference type="SAM" id="Phobius"/>
    </source>
</evidence>
<organism evidence="2 3">
    <name type="scientific">Laodelphax striatellus</name>
    <name type="common">Small brown planthopper</name>
    <name type="synonym">Delphax striatella</name>
    <dbReference type="NCBI Taxonomy" id="195883"/>
    <lineage>
        <taxon>Eukaryota</taxon>
        <taxon>Metazoa</taxon>
        <taxon>Ecdysozoa</taxon>
        <taxon>Arthropoda</taxon>
        <taxon>Hexapoda</taxon>
        <taxon>Insecta</taxon>
        <taxon>Pterygota</taxon>
        <taxon>Neoptera</taxon>
        <taxon>Paraneoptera</taxon>
        <taxon>Hemiptera</taxon>
        <taxon>Auchenorrhyncha</taxon>
        <taxon>Fulgoroidea</taxon>
        <taxon>Delphacidae</taxon>
        <taxon>Criomorphinae</taxon>
        <taxon>Laodelphax</taxon>
    </lineage>
</organism>
<feature type="transmembrane region" description="Helical" evidence="1">
    <location>
        <begin position="162"/>
        <end position="181"/>
    </location>
</feature>
<evidence type="ECO:0000313" key="2">
    <source>
        <dbReference type="EMBL" id="RZF34842.1"/>
    </source>
</evidence>
<evidence type="ECO:0008006" key="4">
    <source>
        <dbReference type="Google" id="ProtNLM"/>
    </source>
</evidence>